<feature type="domain" description="ABC1 atypical kinase-like" evidence="7">
    <location>
        <begin position="275"/>
        <end position="520"/>
    </location>
</feature>
<feature type="region of interest" description="Disordered" evidence="6">
    <location>
        <begin position="141"/>
        <end position="188"/>
    </location>
</feature>
<name>A0A443SMH7_9ACAR</name>
<feature type="compositionally biased region" description="Polar residues" evidence="6">
    <location>
        <begin position="148"/>
        <end position="160"/>
    </location>
</feature>
<dbReference type="GO" id="GO:0005524">
    <property type="term" value="F:ATP binding"/>
    <property type="evidence" value="ECO:0007669"/>
    <property type="project" value="UniProtKB-KW"/>
</dbReference>
<dbReference type="PANTHER" id="PTHR43851:SF3">
    <property type="entry name" value="COENZYME Q8"/>
    <property type="match status" value="1"/>
</dbReference>
<proteinExistence type="inferred from homology"/>
<dbReference type="InterPro" id="IPR004147">
    <property type="entry name" value="ABC1_dom"/>
</dbReference>
<dbReference type="AlphaFoldDB" id="A0A443SMH7"/>
<sequence>MNSKDYRLVLYFLSAFEDSLKLLLGKRRRLLYKSYAEPSVANQCVERMRNSFRQRQPPNLRRLQNEINIEKNLKESIERVAVVAESLRQLAQYKLQQSTKGHVGSTQIPIQVSSEYSSGEEIGKKVDNIVFTPEVTVKERVSEDMSDLNHQQSFETNAPPQKTAKKLHVDTQQSLSDRSKEKRVPSSRIGRLASYGSLAAGIGVGAVAEIARRTLGFSDDKSTTLKSTVLTEANLNRIVDTLCKVRGAALKLGQMLSIQDEAVFSPELQKIFERVRQSADFMPAWQMEQVLTEELGEDWKNKYKEFDYKPFAAASIGEVHRAILHDGTEVAVKIQYPGVAEGIESDIKNLVSVLNLWNVLPEGLFLDSSLKAARKELGWEVDYIREAECTRRFKKLVEKFPEEMLYVPKVIDELSTRRVFTSEMVTGIPVDKLGSIKEVDQSIRNDVARRLLKLCLKEVFELRYMQTDPNWSNFFYNPETGIISLLDFGATRDFNKKFVDEYMRLIKAGADQDREGVRRYSQEMGFLTGFETKVMTDAHVDAVMILGESFAFKGDFDFGSQNTTKRINDIIPIMMRHRLTPPPEETYSLHRKMSGIFLLCTKLKAKIDCKELFDEVYSNYTFG</sequence>
<keyword evidence="5" id="KW-0067">ATP-binding</keyword>
<dbReference type="STRING" id="299467.A0A443SMH7"/>
<evidence type="ECO:0000256" key="6">
    <source>
        <dbReference type="SAM" id="MobiDB-lite"/>
    </source>
</evidence>
<keyword evidence="8" id="KW-0418">Kinase</keyword>
<protein>
    <submittedName>
        <fullName evidence="8">AarF domain-containing protein kinase 4-like protein</fullName>
    </submittedName>
</protein>
<dbReference type="Proteomes" id="UP000288716">
    <property type="component" value="Unassembled WGS sequence"/>
</dbReference>
<keyword evidence="4" id="KW-0547">Nucleotide-binding</keyword>
<dbReference type="OrthoDB" id="201153at2759"/>
<evidence type="ECO:0000259" key="7">
    <source>
        <dbReference type="Pfam" id="PF03109"/>
    </source>
</evidence>
<evidence type="ECO:0000256" key="4">
    <source>
        <dbReference type="ARBA" id="ARBA00022741"/>
    </source>
</evidence>
<dbReference type="CDD" id="cd13970">
    <property type="entry name" value="ABC1_ADCK3"/>
    <property type="match status" value="1"/>
</dbReference>
<comment type="pathway">
    <text evidence="1">Cofactor biosynthesis; ubiquinone biosynthesis.</text>
</comment>
<evidence type="ECO:0000313" key="8">
    <source>
        <dbReference type="EMBL" id="RWS28734.1"/>
    </source>
</evidence>
<dbReference type="InterPro" id="IPR011009">
    <property type="entry name" value="Kinase-like_dom_sf"/>
</dbReference>
<evidence type="ECO:0000256" key="1">
    <source>
        <dbReference type="ARBA" id="ARBA00004749"/>
    </source>
</evidence>
<dbReference type="Pfam" id="PF03109">
    <property type="entry name" value="ABC1"/>
    <property type="match status" value="1"/>
</dbReference>
<dbReference type="InterPro" id="IPR051409">
    <property type="entry name" value="Atypical_kinase_ADCK"/>
</dbReference>
<gene>
    <name evidence="8" type="ORF">B4U80_09106</name>
</gene>
<organism evidence="8 9">
    <name type="scientific">Leptotrombidium deliense</name>
    <dbReference type="NCBI Taxonomy" id="299467"/>
    <lineage>
        <taxon>Eukaryota</taxon>
        <taxon>Metazoa</taxon>
        <taxon>Ecdysozoa</taxon>
        <taxon>Arthropoda</taxon>
        <taxon>Chelicerata</taxon>
        <taxon>Arachnida</taxon>
        <taxon>Acari</taxon>
        <taxon>Acariformes</taxon>
        <taxon>Trombidiformes</taxon>
        <taxon>Prostigmata</taxon>
        <taxon>Anystina</taxon>
        <taxon>Parasitengona</taxon>
        <taxon>Trombiculoidea</taxon>
        <taxon>Trombiculidae</taxon>
        <taxon>Leptotrombidium</taxon>
    </lineage>
</organism>
<keyword evidence="9" id="KW-1185">Reference proteome</keyword>
<dbReference type="VEuPathDB" id="VectorBase:LDEU003307"/>
<keyword evidence="3" id="KW-0808">Transferase</keyword>
<evidence type="ECO:0000256" key="5">
    <source>
        <dbReference type="ARBA" id="ARBA00022840"/>
    </source>
</evidence>
<dbReference type="GO" id="GO:0016301">
    <property type="term" value="F:kinase activity"/>
    <property type="evidence" value="ECO:0007669"/>
    <property type="project" value="UniProtKB-KW"/>
</dbReference>
<comment type="caution">
    <text evidence="8">The sequence shown here is derived from an EMBL/GenBank/DDBJ whole genome shotgun (WGS) entry which is preliminary data.</text>
</comment>
<dbReference type="InterPro" id="IPR034646">
    <property type="entry name" value="ADCK3_dom"/>
</dbReference>
<reference evidence="8 9" key="1">
    <citation type="journal article" date="2018" name="Gigascience">
        <title>Genomes of trombidid mites reveal novel predicted allergens and laterally-transferred genes associated with secondary metabolism.</title>
        <authorList>
            <person name="Dong X."/>
            <person name="Chaisiri K."/>
            <person name="Xia D."/>
            <person name="Armstrong S.D."/>
            <person name="Fang Y."/>
            <person name="Donnelly M.J."/>
            <person name="Kadowaki T."/>
            <person name="McGarry J.W."/>
            <person name="Darby A.C."/>
            <person name="Makepeace B.L."/>
        </authorList>
    </citation>
    <scope>NUCLEOTIDE SEQUENCE [LARGE SCALE GENOMIC DNA]</scope>
    <source>
        <strain evidence="8">UoL-UT</strain>
    </source>
</reference>
<accession>A0A443SMH7</accession>
<evidence type="ECO:0000256" key="3">
    <source>
        <dbReference type="ARBA" id="ARBA00022679"/>
    </source>
</evidence>
<evidence type="ECO:0000313" key="9">
    <source>
        <dbReference type="Proteomes" id="UP000288716"/>
    </source>
</evidence>
<dbReference type="SUPFAM" id="SSF56112">
    <property type="entry name" value="Protein kinase-like (PK-like)"/>
    <property type="match status" value="1"/>
</dbReference>
<dbReference type="PANTHER" id="PTHR43851">
    <property type="match status" value="1"/>
</dbReference>
<dbReference type="GO" id="GO:0006744">
    <property type="term" value="P:ubiquinone biosynthetic process"/>
    <property type="evidence" value="ECO:0007669"/>
    <property type="project" value="TreeGrafter"/>
</dbReference>
<evidence type="ECO:0000256" key="2">
    <source>
        <dbReference type="ARBA" id="ARBA00009670"/>
    </source>
</evidence>
<comment type="similarity">
    <text evidence="2">Belongs to the protein kinase superfamily. ADCK protein kinase family.</text>
</comment>
<dbReference type="EMBL" id="NCKV01001239">
    <property type="protein sequence ID" value="RWS28734.1"/>
    <property type="molecule type" value="Genomic_DNA"/>
</dbReference>